<evidence type="ECO:0000256" key="1">
    <source>
        <dbReference type="ARBA" id="ARBA00022737"/>
    </source>
</evidence>
<sequence>MSDVSREPPNATATDLPPPGTAGSSGSSENTFPSLKHPSIFLASPGDVAYLRRACRDEIETLHHQAADDHGLRLYAWEVDTAEDGFDDAVPAQQQIPHPSDPLCRGVICLFGEKVGSPLASHHPIDDLRVLDPMKPDDGGDSPGLVIPWDNAWADRGGFALTGSTFELLATLAYRERQRQEASAGSRALPLLLCLVGPRELLDTTEPLKAAWGNYRHFHECQDKCGTDSACITRRLEDRTQQLKQLINLVAFVQRRGHVIRVIDSQDAFIGELRRFMERDLNLALTASDRDPFKGLESYDVGDHALFCGRSDQRSTLREELKQRWNQQDRVPVVWVEGGSGSGKSSFLRAGIIGALVADSADHRCLDCILRPSDLAPDSRATDTASGDRCVLTMLFDAIVKRLEGAGWCDEPTARRARRLLGRTSTDLRIEALNEELCLLLDAATTRLARPPRLLLGFDQFEEIVDALYGEQQEAEFWDPLVQWLHAAHSCRALAPRLGIFVTLQGNRQELVERDSLLNELHATGQVTRMSFPPDNSLDEIIRKPFRLTGRLAISDALVARLKDNIQRIRGHHGRGDAQDSLLPLLSLALRNLYEHGLRLAEEATIADSASLGDAITTSFGRSGDRQADDDTQGLSTSARAGFTESASGSEAFQTTGHLRTPDGGDRQREPPLWVLDTANAEGHDSIEGAITQLANEAFEQAKAASGALWSDSVVGDLLRRLVDWRQVGEKHFTLPATVFPAADATDAFQLARALRERRLLIDERHGRVRLVHEAVLHHWPQASEWLERERPVRECVRQLVGEAEHCLASPPDAARWNAYRLLYLDRAARVLAIWHDVLGEGPPSTKELARLRDFCLTLLLLEADPAAVVTQSPRKPTHLILATFYQRADIIAAMVARRPEAVDLPRKDGRTATFWAVWKNRLDLLQPLLAAGADPDHADEDHWRPVHLAAQAGAVDCLQRLVEAGASLDAQQAPHGQTPMHLAALAGQHRVLDYLIQQRGQSPDLINANRQTPLEQAIANDRADTISHLIALGADPAAPHQTHWSYLHFAARGNHVKAAEALVAQGLEIDARLANDATPLHLAAYNDHPEIARWLIERGADLGALALAADWGKESSARERQDAWRKEGAKGVPSGKLGDFEHTPLHIAAARGATRVAELLLEHGADPAAAIGDGRTALHLAAEHGHPDTLALLCHTTATLDARDHREDTKAEQPIHQTALQASVTGGHVACAEVLLRAGSDPNTQLHWPGRSPFAGWNLVHLCADQGHAEPIRLLARHGADMQATTPDGRTALHLAALANRAEVVTALLDLGGVSVDVLDKHAMSALQLACLKGASEAAKVLLIGQGVIEQADIEQATEPGVATRGSAKAPLAPTLLHLACVGGALDLVETLIMAGADCDASDAEGWHPLHLAVQLNHQTLVERLVAAGAEVDACAEQPGVTALQLAAEGGYKDIAIVLADAGADIDMATRDRDAPVLIALSLGQFPLALALIQRNADAAMRTRDGRSVAQVYAERLTRTCTRDDAGRALEDGPVADPRILAWLEGAGQSTAVIEKAVAALRAPAADGDQEQCAGTSPNDMDPDPAIARGALAPTLEGNPWQYPWRRCRPAFVESHWPCGSRIDGKHLADNRLVADACRLPWYPDATLIRLQHPDWMQGLALYFVEEGAAGDHVPRPLTRLTGTAPPIHELNARQPIQLCAANALGYLRFFCFFVRGPDGPFYIVDSLEDPLLPVHPDIQAIVAGSCHAPRQDPADDEDVYRYLATLYYADAFFLARFMLSASGNIEMLDDEPIAAGLPERIHAPLD</sequence>
<feature type="compositionally biased region" description="Basic and acidic residues" evidence="4">
    <location>
        <begin position="1119"/>
        <end position="1130"/>
    </location>
</feature>
<dbReference type="InterPro" id="IPR002110">
    <property type="entry name" value="Ankyrin_rpt"/>
</dbReference>
<dbReference type="Gene3D" id="1.25.40.20">
    <property type="entry name" value="Ankyrin repeat-containing domain"/>
    <property type="match status" value="6"/>
</dbReference>
<feature type="region of interest" description="Disordered" evidence="4">
    <location>
        <begin position="1119"/>
        <end position="1138"/>
    </location>
</feature>
<feature type="repeat" description="ANK" evidence="3">
    <location>
        <begin position="1076"/>
        <end position="1108"/>
    </location>
</feature>
<organism evidence="6">
    <name type="scientific">Halomonas sp. H10-59</name>
    <dbReference type="NCBI Taxonomy" id="2950874"/>
    <lineage>
        <taxon>Bacteria</taxon>
        <taxon>Pseudomonadati</taxon>
        <taxon>Pseudomonadota</taxon>
        <taxon>Gammaproteobacteria</taxon>
        <taxon>Oceanospirillales</taxon>
        <taxon>Halomonadaceae</taxon>
        <taxon>Halomonas</taxon>
    </lineage>
</organism>
<feature type="compositionally biased region" description="Polar residues" evidence="4">
    <location>
        <begin position="641"/>
        <end position="658"/>
    </location>
</feature>
<dbReference type="InterPro" id="IPR036770">
    <property type="entry name" value="Ankyrin_rpt-contain_sf"/>
</dbReference>
<evidence type="ECO:0000313" key="6">
    <source>
        <dbReference type="EMBL" id="XBO73373.1"/>
    </source>
</evidence>
<dbReference type="PANTHER" id="PTHR24198">
    <property type="entry name" value="ANKYRIN REPEAT AND PROTEIN KINASE DOMAIN-CONTAINING PROTEIN"/>
    <property type="match status" value="1"/>
</dbReference>
<evidence type="ECO:0000256" key="4">
    <source>
        <dbReference type="SAM" id="MobiDB-lite"/>
    </source>
</evidence>
<dbReference type="PANTHER" id="PTHR24198:SF165">
    <property type="entry name" value="ANKYRIN REPEAT-CONTAINING PROTEIN-RELATED"/>
    <property type="match status" value="1"/>
</dbReference>
<keyword evidence="2 3" id="KW-0040">ANK repeat</keyword>
<feature type="repeat" description="ANK" evidence="3">
    <location>
        <begin position="1373"/>
        <end position="1405"/>
    </location>
</feature>
<gene>
    <name evidence="6" type="ORF">NFG57_10990</name>
</gene>
<keyword evidence="1" id="KW-0677">Repeat</keyword>
<evidence type="ECO:0000256" key="2">
    <source>
        <dbReference type="ARBA" id="ARBA00023043"/>
    </source>
</evidence>
<dbReference type="Pfam" id="PF12796">
    <property type="entry name" value="Ank_2"/>
    <property type="match status" value="4"/>
</dbReference>
<feature type="repeat" description="ANK" evidence="3">
    <location>
        <begin position="1440"/>
        <end position="1472"/>
    </location>
</feature>
<dbReference type="PRINTS" id="PR01415">
    <property type="entry name" value="ANKYRIN"/>
</dbReference>
<feature type="repeat" description="ANK" evidence="3">
    <location>
        <begin position="909"/>
        <end position="941"/>
    </location>
</feature>
<feature type="repeat" description="ANK" evidence="3">
    <location>
        <begin position="1141"/>
        <end position="1167"/>
    </location>
</feature>
<name>A0AAU7KQD1_9GAMM</name>
<protein>
    <submittedName>
        <fullName evidence="6">Ankyrin repeat domain-containing protein</fullName>
    </submittedName>
</protein>
<dbReference type="Pfam" id="PF13637">
    <property type="entry name" value="Ank_4"/>
    <property type="match status" value="1"/>
</dbReference>
<feature type="compositionally biased region" description="Basic and acidic residues" evidence="4">
    <location>
        <begin position="660"/>
        <end position="670"/>
    </location>
</feature>
<feature type="repeat" description="ANK" evidence="3">
    <location>
        <begin position="976"/>
        <end position="998"/>
    </location>
</feature>
<dbReference type="SMART" id="SM00248">
    <property type="entry name" value="ANK"/>
    <property type="match status" value="17"/>
</dbReference>
<feature type="repeat" description="ANK" evidence="3">
    <location>
        <begin position="1174"/>
        <end position="1206"/>
    </location>
</feature>
<accession>A0AAU7KQD1</accession>
<evidence type="ECO:0000256" key="3">
    <source>
        <dbReference type="PROSITE-ProRule" id="PRU00023"/>
    </source>
</evidence>
<feature type="domain" description="Novel STAND NTPase 1" evidence="5">
    <location>
        <begin position="682"/>
        <end position="805"/>
    </location>
</feature>
<feature type="repeat" description="ANK" evidence="3">
    <location>
        <begin position="1289"/>
        <end position="1322"/>
    </location>
</feature>
<dbReference type="PROSITE" id="PS50088">
    <property type="entry name" value="ANK_REPEAT"/>
    <property type="match status" value="11"/>
</dbReference>
<dbReference type="SUPFAM" id="SSF48403">
    <property type="entry name" value="Ankyrin repeat"/>
    <property type="match status" value="2"/>
</dbReference>
<reference evidence="6" key="1">
    <citation type="submission" date="2022-06" db="EMBL/GenBank/DDBJ databases">
        <title>A novel DMS-producing enzyme.</title>
        <authorList>
            <person name="Zhang Y."/>
        </authorList>
    </citation>
    <scope>NUCLEOTIDE SEQUENCE</scope>
    <source>
        <strain evidence="6">H10-59</strain>
    </source>
</reference>
<feature type="repeat" description="ANK" evidence="3">
    <location>
        <begin position="1256"/>
        <end position="1288"/>
    </location>
</feature>
<feature type="region of interest" description="Disordered" evidence="4">
    <location>
        <begin position="1"/>
        <end position="31"/>
    </location>
</feature>
<dbReference type="Pfam" id="PF20703">
    <property type="entry name" value="nSTAND1"/>
    <property type="match status" value="2"/>
</dbReference>
<feature type="repeat" description="ANK" evidence="3">
    <location>
        <begin position="1406"/>
        <end position="1438"/>
    </location>
</feature>
<dbReference type="PROSITE" id="PS50297">
    <property type="entry name" value="ANK_REP_REGION"/>
    <property type="match status" value="9"/>
</dbReference>
<dbReference type="RefSeq" id="WP_348814309.1">
    <property type="nucleotide sequence ID" value="NZ_CP098828.1"/>
</dbReference>
<proteinExistence type="predicted"/>
<feature type="domain" description="Novel STAND NTPase 1" evidence="5">
    <location>
        <begin position="292"/>
        <end position="609"/>
    </location>
</feature>
<dbReference type="EMBL" id="CP098828">
    <property type="protein sequence ID" value="XBO73373.1"/>
    <property type="molecule type" value="Genomic_DNA"/>
</dbReference>
<evidence type="ECO:0000259" key="5">
    <source>
        <dbReference type="Pfam" id="PF20703"/>
    </source>
</evidence>
<feature type="repeat" description="ANK" evidence="3">
    <location>
        <begin position="942"/>
        <end position="974"/>
    </location>
</feature>
<dbReference type="InterPro" id="IPR049052">
    <property type="entry name" value="nSTAND1"/>
</dbReference>
<feature type="region of interest" description="Disordered" evidence="4">
    <location>
        <begin position="641"/>
        <end position="671"/>
    </location>
</feature>